<reference evidence="6 7" key="1">
    <citation type="journal article" date="2016" name="Nat. Commun.">
        <title>Thousands of microbial genomes shed light on interconnected biogeochemical processes in an aquifer system.</title>
        <authorList>
            <person name="Anantharaman K."/>
            <person name="Brown C.T."/>
            <person name="Hug L.A."/>
            <person name="Sharon I."/>
            <person name="Castelle C.J."/>
            <person name="Probst A.J."/>
            <person name="Thomas B.C."/>
            <person name="Singh A."/>
            <person name="Wilkins M.J."/>
            <person name="Karaoz U."/>
            <person name="Brodie E.L."/>
            <person name="Williams K.H."/>
            <person name="Hubbard S.S."/>
            <person name="Banfield J.F."/>
        </authorList>
    </citation>
    <scope>NUCLEOTIDE SEQUENCE [LARGE SCALE GENOMIC DNA]</scope>
</reference>
<dbReference type="Pfam" id="PF00082">
    <property type="entry name" value="Peptidase_S8"/>
    <property type="match status" value="1"/>
</dbReference>
<organism evidence="6 7">
    <name type="scientific">Candidatus Kaiserbacteria bacterium GWA2_50_9</name>
    <dbReference type="NCBI Taxonomy" id="1798474"/>
    <lineage>
        <taxon>Bacteria</taxon>
        <taxon>Candidatus Kaiseribacteriota</taxon>
    </lineage>
</organism>
<comment type="similarity">
    <text evidence="4">Belongs to the peptidase S8 family.</text>
</comment>
<evidence type="ECO:0000256" key="3">
    <source>
        <dbReference type="ARBA" id="ARBA00022825"/>
    </source>
</evidence>
<proteinExistence type="inferred from homology"/>
<name>A0A1F6BS45_9BACT</name>
<comment type="caution">
    <text evidence="6">The sequence shown here is derived from an EMBL/GenBank/DDBJ whole genome shotgun (WGS) entry which is preliminary data.</text>
</comment>
<dbReference type="GO" id="GO:0016020">
    <property type="term" value="C:membrane"/>
    <property type="evidence" value="ECO:0007669"/>
    <property type="project" value="TreeGrafter"/>
</dbReference>
<dbReference type="PROSITE" id="PS51892">
    <property type="entry name" value="SUBTILASE"/>
    <property type="match status" value="1"/>
</dbReference>
<dbReference type="GO" id="GO:0016485">
    <property type="term" value="P:protein processing"/>
    <property type="evidence" value="ECO:0007669"/>
    <property type="project" value="TreeGrafter"/>
</dbReference>
<evidence type="ECO:0000313" key="7">
    <source>
        <dbReference type="Proteomes" id="UP000179014"/>
    </source>
</evidence>
<keyword evidence="3 4" id="KW-0720">Serine protease</keyword>
<evidence type="ECO:0000313" key="6">
    <source>
        <dbReference type="EMBL" id="OGG39761.1"/>
    </source>
</evidence>
<keyword evidence="1 4" id="KW-0645">Protease</keyword>
<evidence type="ECO:0000259" key="5">
    <source>
        <dbReference type="Pfam" id="PF00082"/>
    </source>
</evidence>
<dbReference type="Proteomes" id="UP000179014">
    <property type="component" value="Unassembled WGS sequence"/>
</dbReference>
<dbReference type="Gene3D" id="3.40.50.200">
    <property type="entry name" value="Peptidase S8/S53 domain"/>
    <property type="match status" value="1"/>
</dbReference>
<accession>A0A1F6BS45</accession>
<dbReference type="InterPro" id="IPR000209">
    <property type="entry name" value="Peptidase_S8/S53_dom"/>
</dbReference>
<dbReference type="STRING" id="1798474.A2118_01810"/>
<evidence type="ECO:0000256" key="1">
    <source>
        <dbReference type="ARBA" id="ARBA00022670"/>
    </source>
</evidence>
<evidence type="ECO:0000256" key="2">
    <source>
        <dbReference type="ARBA" id="ARBA00022801"/>
    </source>
</evidence>
<dbReference type="PRINTS" id="PR00723">
    <property type="entry name" value="SUBTILISIN"/>
</dbReference>
<dbReference type="InterPro" id="IPR015500">
    <property type="entry name" value="Peptidase_S8_subtilisin-rel"/>
</dbReference>
<evidence type="ECO:0000256" key="4">
    <source>
        <dbReference type="PROSITE-ProRule" id="PRU01240"/>
    </source>
</evidence>
<sequence>MENFNQQIQVQTESPERLLEEGKNPGLGIRKLHGQGITGAGVVVGIIDQRISPTHSEFKDNIVSNREYYTPESANDTGVSMHGPAVVSLLAGKECGVAPGANVVYGNINAVMDGFLGYIKSLKDIIEYNKQSEPKIKIVSVSKGYDEVPGVEEWIELKKKAAESGITVIDSMYFNQNSITGGGSESNKDQFDDYELPLFYPDSQRSIPSLEDIERQVFSLDENSKKKFFDRYKTYQDFIDRVKDTIIVPCDYRTMASEEGDNRYRYDTEGGWSWAIPYFAGVFALALQVNPNLTNDEFLKIVKETAGRNKKGIKVINPVGIIKEVKKTVSVA</sequence>
<keyword evidence="2 4" id="KW-0378">Hydrolase</keyword>
<feature type="domain" description="Peptidase S8/S53" evidence="5">
    <location>
        <begin position="39"/>
        <end position="308"/>
    </location>
</feature>
<gene>
    <name evidence="6" type="ORF">A2118_01810</name>
</gene>
<feature type="active site" description="Charge relay system" evidence="4">
    <location>
        <position position="48"/>
    </location>
</feature>
<dbReference type="GO" id="GO:0004252">
    <property type="term" value="F:serine-type endopeptidase activity"/>
    <property type="evidence" value="ECO:0007669"/>
    <property type="project" value="UniProtKB-UniRule"/>
</dbReference>
<protein>
    <recommendedName>
        <fullName evidence="5">Peptidase S8/S53 domain-containing protein</fullName>
    </recommendedName>
</protein>
<feature type="active site" description="Charge relay system" evidence="4">
    <location>
        <position position="82"/>
    </location>
</feature>
<dbReference type="SUPFAM" id="SSF52743">
    <property type="entry name" value="Subtilisin-like"/>
    <property type="match status" value="1"/>
</dbReference>
<dbReference type="EMBL" id="MFKN01000042">
    <property type="protein sequence ID" value="OGG39761.1"/>
    <property type="molecule type" value="Genomic_DNA"/>
</dbReference>
<dbReference type="PANTHER" id="PTHR42884:SF14">
    <property type="entry name" value="NEUROENDOCRINE CONVERTASE 1"/>
    <property type="match status" value="1"/>
</dbReference>
<dbReference type="AlphaFoldDB" id="A0A1F6BS45"/>
<dbReference type="PANTHER" id="PTHR42884">
    <property type="entry name" value="PROPROTEIN CONVERTASE SUBTILISIN/KEXIN-RELATED"/>
    <property type="match status" value="1"/>
</dbReference>
<feature type="active site" description="Charge relay system" evidence="4">
    <location>
        <position position="273"/>
    </location>
</feature>
<dbReference type="InterPro" id="IPR036852">
    <property type="entry name" value="Peptidase_S8/S53_dom_sf"/>
</dbReference>